<evidence type="ECO:0000313" key="2">
    <source>
        <dbReference type="EMBL" id="MBZ5709319.1"/>
    </source>
</evidence>
<dbReference type="InterPro" id="IPR027417">
    <property type="entry name" value="P-loop_NTPase"/>
</dbReference>
<reference evidence="2" key="1">
    <citation type="submission" date="2021-08" db="EMBL/GenBank/DDBJ databases">
        <authorList>
            <person name="Stevens D.C."/>
        </authorList>
    </citation>
    <scope>NUCLEOTIDE SEQUENCE</scope>
    <source>
        <strain evidence="2">DSM 53165</strain>
    </source>
</reference>
<dbReference type="InterPro" id="IPR050678">
    <property type="entry name" value="DNA_Partitioning_ATPase"/>
</dbReference>
<dbReference type="EMBL" id="JAIRAU010000005">
    <property type="protein sequence ID" value="MBZ5709319.1"/>
    <property type="molecule type" value="Genomic_DNA"/>
</dbReference>
<dbReference type="PANTHER" id="PTHR13696:SF52">
    <property type="entry name" value="PARA FAMILY PROTEIN CT_582"/>
    <property type="match status" value="1"/>
</dbReference>
<organism evidence="2 3">
    <name type="scientific">Nannocystis pusilla</name>
    <dbReference type="NCBI Taxonomy" id="889268"/>
    <lineage>
        <taxon>Bacteria</taxon>
        <taxon>Pseudomonadati</taxon>
        <taxon>Myxococcota</taxon>
        <taxon>Polyangia</taxon>
        <taxon>Nannocystales</taxon>
        <taxon>Nannocystaceae</taxon>
        <taxon>Nannocystis</taxon>
    </lineage>
</organism>
<dbReference type="CDD" id="cd02042">
    <property type="entry name" value="ParAB_family"/>
    <property type="match status" value="1"/>
</dbReference>
<proteinExistence type="predicted"/>
<dbReference type="Gene3D" id="3.40.50.300">
    <property type="entry name" value="P-loop containing nucleotide triphosphate hydrolases"/>
    <property type="match status" value="1"/>
</dbReference>
<comment type="caution">
    <text evidence="2">The sequence shown here is derived from an EMBL/GenBank/DDBJ whole genome shotgun (WGS) entry which is preliminary data.</text>
</comment>
<dbReference type="InterPro" id="IPR025669">
    <property type="entry name" value="AAA_dom"/>
</dbReference>
<feature type="domain" description="AAA" evidence="1">
    <location>
        <begin position="5"/>
        <end position="190"/>
    </location>
</feature>
<gene>
    <name evidence="2" type="ORF">K7C98_08605</name>
</gene>
<keyword evidence="3" id="KW-1185">Reference proteome</keyword>
<dbReference type="PANTHER" id="PTHR13696">
    <property type="entry name" value="P-LOOP CONTAINING NUCLEOSIDE TRIPHOSPHATE HYDROLASE"/>
    <property type="match status" value="1"/>
</dbReference>
<protein>
    <submittedName>
        <fullName evidence="2">AAA family ATPase</fullName>
    </submittedName>
</protein>
<evidence type="ECO:0000259" key="1">
    <source>
        <dbReference type="Pfam" id="PF13614"/>
    </source>
</evidence>
<dbReference type="Proteomes" id="UP001139031">
    <property type="component" value="Unassembled WGS sequence"/>
</dbReference>
<evidence type="ECO:0000313" key="3">
    <source>
        <dbReference type="Proteomes" id="UP001139031"/>
    </source>
</evidence>
<dbReference type="SUPFAM" id="SSF52540">
    <property type="entry name" value="P-loop containing nucleoside triphosphate hydrolases"/>
    <property type="match status" value="1"/>
</dbReference>
<name>A0ABS7TM72_9BACT</name>
<sequence>MQTKKSIAFFNNKGGVGKTTLACNFAAYAAAQGISVAIVDLDPQCNATQLLLSDEQWEALFEDRSRAESLTVLHALSHIRLGDSDTVTDLSSMESERFGVHVIPGHPSLAVVEDKLSSSWSEFERKDLGGARRTCWARNLIRSLNTSFDLVIIDVGPSLGALNRCALIAADTFITPISSDLFSLYALENIALWLSDWLVTYRDAYDGVARKMPADLAKFPEITRQLPLTRGYLGYTTQQYVTKTSAGERRKTQAYEHFREQVPESIESLTAMGVVREPDLDLGIIPNMFSMVPLAQAAHAPVSALTKEDGLRGAQFSQQEKYVDELNRVFAKILDRASR</sequence>
<dbReference type="RefSeq" id="WP_224191096.1">
    <property type="nucleotide sequence ID" value="NZ_JAIRAU010000005.1"/>
</dbReference>
<dbReference type="Pfam" id="PF13614">
    <property type="entry name" value="AAA_31"/>
    <property type="match status" value="1"/>
</dbReference>
<accession>A0ABS7TM72</accession>